<dbReference type="GO" id="GO:0005666">
    <property type="term" value="C:RNA polymerase III complex"/>
    <property type="evidence" value="ECO:0007669"/>
    <property type="project" value="TreeGrafter"/>
</dbReference>
<comment type="caution">
    <text evidence="2">The sequence shown here is derived from an EMBL/GenBank/DDBJ whole genome shotgun (WGS) entry which is preliminary data.</text>
</comment>
<evidence type="ECO:0000256" key="1">
    <source>
        <dbReference type="SAM" id="MobiDB-lite"/>
    </source>
</evidence>
<proteinExistence type="predicted"/>
<organism evidence="2 3">
    <name type="scientific">Eragrostis curvula</name>
    <name type="common">weeping love grass</name>
    <dbReference type="NCBI Taxonomy" id="38414"/>
    <lineage>
        <taxon>Eukaryota</taxon>
        <taxon>Viridiplantae</taxon>
        <taxon>Streptophyta</taxon>
        <taxon>Embryophyta</taxon>
        <taxon>Tracheophyta</taxon>
        <taxon>Spermatophyta</taxon>
        <taxon>Magnoliopsida</taxon>
        <taxon>Liliopsida</taxon>
        <taxon>Poales</taxon>
        <taxon>Poaceae</taxon>
        <taxon>PACMAD clade</taxon>
        <taxon>Chloridoideae</taxon>
        <taxon>Eragrostideae</taxon>
        <taxon>Eragrostidinae</taxon>
        <taxon>Eragrostis</taxon>
    </lineage>
</organism>
<dbReference type="Gramene" id="TVT98755">
    <property type="protein sequence ID" value="TVT98755"/>
    <property type="gene ID" value="EJB05_55913"/>
</dbReference>
<evidence type="ECO:0000313" key="2">
    <source>
        <dbReference type="EMBL" id="TVT98755.1"/>
    </source>
</evidence>
<name>A0A5J9SIV6_9POAL</name>
<dbReference type="AlphaFoldDB" id="A0A5J9SIV6"/>
<dbReference type="InterPro" id="IPR006886">
    <property type="entry name" value="RNA_pol_III_Rpc5"/>
</dbReference>
<feature type="region of interest" description="Disordered" evidence="1">
    <location>
        <begin position="501"/>
        <end position="541"/>
    </location>
</feature>
<feature type="compositionally biased region" description="Basic and acidic residues" evidence="1">
    <location>
        <begin position="530"/>
        <end position="541"/>
    </location>
</feature>
<dbReference type="OrthoDB" id="340681at2759"/>
<dbReference type="EMBL" id="RWGY01000813">
    <property type="protein sequence ID" value="TVT98755.1"/>
    <property type="molecule type" value="Genomic_DNA"/>
</dbReference>
<protein>
    <recommendedName>
        <fullName evidence="4">DNA-directed RNA polymerase III subunit RPC5</fullName>
    </recommendedName>
</protein>
<dbReference type="PANTHER" id="PTHR12069">
    <property type="entry name" value="DNA-DIRECTED RNA POLYMERASES III 80 KDA POLYPEPTIDE RNA POLYMERASE III SUBUNIT 5"/>
    <property type="match status" value="1"/>
</dbReference>
<dbReference type="GO" id="GO:0042797">
    <property type="term" value="P:tRNA transcription by RNA polymerase III"/>
    <property type="evidence" value="ECO:0007669"/>
    <property type="project" value="TreeGrafter"/>
</dbReference>
<feature type="region of interest" description="Disordered" evidence="1">
    <location>
        <begin position="1"/>
        <end position="94"/>
    </location>
</feature>
<dbReference type="PANTHER" id="PTHR12069:SF0">
    <property type="entry name" value="DNA-DIRECTED RNA POLYMERASE III SUBUNIT RPC5"/>
    <property type="match status" value="1"/>
</dbReference>
<dbReference type="Proteomes" id="UP000324897">
    <property type="component" value="Unassembled WGS sequence"/>
</dbReference>
<feature type="compositionally biased region" description="Basic residues" evidence="1">
    <location>
        <begin position="40"/>
        <end position="58"/>
    </location>
</feature>
<feature type="compositionally biased region" description="Basic and acidic residues" evidence="1">
    <location>
        <begin position="60"/>
        <end position="74"/>
    </location>
</feature>
<sequence>MATGGDKPPSLDDDIDIEMADAATLDAPATSSAAATRFAPRSRGKPALKPKPKPKPKPAPKAEAEPKLEPKPEPETEAEAEAPVRPTLEDRDDAMDVDAAGKGAGLQEGEEEEDDDFVVREIDVYFTPKPFDDDGKLYVLQYPLRPCWRPYELNEICEEVRFKPLSSKVEIDLNVDTQSENYDQDVSAPLRLTKQTLSSSKAADVADYAVGVLKGNLVHLNHIDAVLQLRPSMSYVNSGRSHTKQALQTQEPNGGLGGSMVPSVNELHQLFSGNGRPQDSKDDIEDSEPWISLTYQPAGSNIATNYHNKMVSNEGAPIDFTMSTSDYITSLCPGASTGSKRINRCQAIREMDPLPLGDRLKKWFTEVSQVNRFDALKHLAPTHSEEEILKVLPEYADLVRGLWVCKSSLLFDDGYASKRDKILLEFTKKDSIPSKIVDTVIRPNDPWRNRILFPLCKRREILKDYKLIFEADLSFLKRYPHVVNEQERAWSARETTIRYSQDVNSTMPRNTKNATRSNAPSRGPHQNMSKGKDGSAEGSEDPRISVLRTVFTANKVRSMQAVVRDLRQLAAKYASNRKDETRWQLYANAAKACASLPLEELKAFINEVAVPIHGVFVGKHQDKKNPRNIIILLFRGKDANATLTKQEILETAVTRLKREISEREYQQIVTETCNSIEDGLLVLKNGDEP</sequence>
<keyword evidence="3" id="KW-1185">Reference proteome</keyword>
<dbReference type="Pfam" id="PF04801">
    <property type="entry name" value="RPC5"/>
    <property type="match status" value="1"/>
</dbReference>
<evidence type="ECO:0000313" key="3">
    <source>
        <dbReference type="Proteomes" id="UP000324897"/>
    </source>
</evidence>
<gene>
    <name evidence="2" type="ORF">EJB05_55913</name>
</gene>
<feature type="compositionally biased region" description="Polar residues" evidence="1">
    <location>
        <begin position="501"/>
        <end position="529"/>
    </location>
</feature>
<accession>A0A5J9SIV6</accession>
<evidence type="ECO:0008006" key="4">
    <source>
        <dbReference type="Google" id="ProtNLM"/>
    </source>
</evidence>
<reference evidence="2 3" key="1">
    <citation type="journal article" date="2019" name="Sci. Rep.">
        <title>A high-quality genome of Eragrostis curvula grass provides insights into Poaceae evolution and supports new strategies to enhance forage quality.</title>
        <authorList>
            <person name="Carballo J."/>
            <person name="Santos B.A.C.M."/>
            <person name="Zappacosta D."/>
            <person name="Garbus I."/>
            <person name="Selva J.P."/>
            <person name="Gallo C.A."/>
            <person name="Diaz A."/>
            <person name="Albertini E."/>
            <person name="Caccamo M."/>
            <person name="Echenique V."/>
        </authorList>
    </citation>
    <scope>NUCLEOTIDE SEQUENCE [LARGE SCALE GENOMIC DNA]</scope>
    <source>
        <strain evidence="3">cv. Victoria</strain>
        <tissue evidence="2">Leaf</tissue>
    </source>
</reference>